<dbReference type="Proteomes" id="UP000193467">
    <property type="component" value="Unassembled WGS sequence"/>
</dbReference>
<dbReference type="GO" id="GO:0000742">
    <property type="term" value="P:karyogamy involved in conjugation with cellular fusion"/>
    <property type="evidence" value="ECO:0007669"/>
    <property type="project" value="UniProtKB-UniRule"/>
</dbReference>
<gene>
    <name evidence="14" type="ORF">BCR35DRAFT_141769</name>
</gene>
<feature type="signal peptide" evidence="13">
    <location>
        <begin position="1"/>
        <end position="22"/>
    </location>
</feature>
<proteinExistence type="inferred from homology"/>
<dbReference type="InParanoid" id="A0A1Y2ERR3"/>
<dbReference type="GO" id="GO:0031965">
    <property type="term" value="C:nuclear membrane"/>
    <property type="evidence" value="ECO:0007669"/>
    <property type="project" value="UniProtKB-SubCell"/>
</dbReference>
<keyword evidence="10 11" id="KW-0539">Nucleus</keyword>
<keyword evidence="4" id="KW-0812">Transmembrane</keyword>
<dbReference type="GO" id="GO:0005789">
    <property type="term" value="C:endoplasmic reticulum membrane"/>
    <property type="evidence" value="ECO:0007669"/>
    <property type="project" value="UniProtKB-SubCell"/>
</dbReference>
<feature type="chain" id="PRO_5012169287" description="Karyogamy protein 5" evidence="13">
    <location>
        <begin position="23"/>
        <end position="572"/>
    </location>
</feature>
<dbReference type="EMBL" id="MCGR01000042">
    <property type="protein sequence ID" value="ORY74281.1"/>
    <property type="molecule type" value="Genomic_DNA"/>
</dbReference>
<organism evidence="14 15">
    <name type="scientific">Leucosporidium creatinivorum</name>
    <dbReference type="NCBI Taxonomy" id="106004"/>
    <lineage>
        <taxon>Eukaryota</taxon>
        <taxon>Fungi</taxon>
        <taxon>Dikarya</taxon>
        <taxon>Basidiomycota</taxon>
        <taxon>Pucciniomycotina</taxon>
        <taxon>Microbotryomycetes</taxon>
        <taxon>Leucosporidiales</taxon>
        <taxon>Leucosporidium</taxon>
    </lineage>
</organism>
<dbReference type="InterPro" id="IPR007292">
    <property type="entry name" value="Nuclear_fusion_Kar5"/>
</dbReference>
<evidence type="ECO:0000313" key="14">
    <source>
        <dbReference type="EMBL" id="ORY74281.1"/>
    </source>
</evidence>
<sequence>MKLKRHLIELTLSLVLFSSSTTAWLGAGAGKRGGAAQLGEIEVKGVGGASEVQSLLADMEAEAALRTRDSVTPPPSNPSCFFLALSALPSSSPCEALSRSDSTRIEVAASMAICEIKTAGDGEGKMPRECSDWKKGKSKVGSCVEALARSPQHWSSYSGYLREVVTLCSSYRRWADLENARDLHASTATTFAAFVEQLQGFEEARARREAVELVEKKTSYENLVALQAALSSLGAGLLHTHQQHVSDLLKFDQSLNTTSFAFQELIGSLRLEIARAAEEGAARSRKHSDELGGALQTVRSQHADSLEATSLSFRNDLAEAVATLQGAASGLLTELGNVKAQLGGVESDLRAANHFSASELQGPLKSSHRQRRPRSSFPVKADGGFSFTSAAGSRAFASPSQPHQAHGRARSLAVAVESLRASGCLQHLELGFQYRSRWRRWTAARSRRLRRAGDLLADLSRVLTLASTLAALYPFLVSALALFRLSKGLWRPKSSFTNLPRFPSALQPSNRSTEALVSTHFALAYPPTSSKAGIGSPGRRSRASIESVSSLYGGERGLLRIGRDSKSGERLC</sequence>
<dbReference type="Pfam" id="PF04163">
    <property type="entry name" value="Tht1"/>
    <property type="match status" value="1"/>
</dbReference>
<dbReference type="PANTHER" id="PTHR28012">
    <property type="entry name" value="NUCLEAR FUSION PROTEIN KAR5"/>
    <property type="match status" value="1"/>
</dbReference>
<evidence type="ECO:0000256" key="11">
    <source>
        <dbReference type="RuleBase" id="RU368082"/>
    </source>
</evidence>
<evidence type="ECO:0000256" key="1">
    <source>
        <dbReference type="ARBA" id="ARBA00003389"/>
    </source>
</evidence>
<dbReference type="PANTHER" id="PTHR28012:SF1">
    <property type="entry name" value="NUCLEAR FUSION PROTEIN KAR5"/>
    <property type="match status" value="1"/>
</dbReference>
<keyword evidence="3 11" id="KW-0415">Karyogamy</keyword>
<evidence type="ECO:0000256" key="8">
    <source>
        <dbReference type="ARBA" id="ARBA00023136"/>
    </source>
</evidence>
<evidence type="ECO:0000256" key="3">
    <source>
        <dbReference type="ARBA" id="ARBA00022459"/>
    </source>
</evidence>
<evidence type="ECO:0000256" key="7">
    <source>
        <dbReference type="ARBA" id="ARBA00022989"/>
    </source>
</evidence>
<keyword evidence="5 11" id="KW-0732">Signal</keyword>
<dbReference type="OrthoDB" id="2536334at2759"/>
<evidence type="ECO:0000256" key="12">
    <source>
        <dbReference type="SAM" id="MobiDB-lite"/>
    </source>
</evidence>
<keyword evidence="6 11" id="KW-0256">Endoplasmic reticulum</keyword>
<evidence type="ECO:0000256" key="10">
    <source>
        <dbReference type="ARBA" id="ARBA00023242"/>
    </source>
</evidence>
<keyword evidence="7" id="KW-1133">Transmembrane helix</keyword>
<feature type="region of interest" description="Disordered" evidence="12">
    <location>
        <begin position="360"/>
        <end position="383"/>
    </location>
</feature>
<keyword evidence="15" id="KW-1185">Reference proteome</keyword>
<keyword evidence="8" id="KW-0472">Membrane</keyword>
<dbReference type="AlphaFoldDB" id="A0A1Y2ERR3"/>
<comment type="subcellular location">
    <subcellularLocation>
        <location evidence="11">Endoplasmic reticulum membrane</location>
    </subcellularLocation>
    <subcellularLocation>
        <location evidence="11">Nucleus membrane</location>
    </subcellularLocation>
</comment>
<evidence type="ECO:0000256" key="4">
    <source>
        <dbReference type="ARBA" id="ARBA00022692"/>
    </source>
</evidence>
<keyword evidence="9" id="KW-0325">Glycoprotein</keyword>
<comment type="similarity">
    <text evidence="2 11">Belongs to the KAR5 family.</text>
</comment>
<accession>A0A1Y2ERR3</accession>
<evidence type="ECO:0000256" key="6">
    <source>
        <dbReference type="ARBA" id="ARBA00022824"/>
    </source>
</evidence>
<comment type="function">
    <text evidence="1 11">Required for nuclear membrane fusion during karyogamy.</text>
</comment>
<evidence type="ECO:0000256" key="2">
    <source>
        <dbReference type="ARBA" id="ARBA00010473"/>
    </source>
</evidence>
<protein>
    <recommendedName>
        <fullName evidence="16">Karyogamy protein 5</fullName>
    </recommendedName>
</protein>
<evidence type="ECO:0008006" key="16">
    <source>
        <dbReference type="Google" id="ProtNLM"/>
    </source>
</evidence>
<evidence type="ECO:0000256" key="5">
    <source>
        <dbReference type="ARBA" id="ARBA00022729"/>
    </source>
</evidence>
<evidence type="ECO:0000256" key="13">
    <source>
        <dbReference type="SAM" id="SignalP"/>
    </source>
</evidence>
<name>A0A1Y2ERR3_9BASI</name>
<evidence type="ECO:0000256" key="9">
    <source>
        <dbReference type="ARBA" id="ARBA00023180"/>
    </source>
</evidence>
<dbReference type="GO" id="GO:0048288">
    <property type="term" value="P:nuclear membrane fusion involved in karyogamy"/>
    <property type="evidence" value="ECO:0007669"/>
    <property type="project" value="UniProtKB-UniRule"/>
</dbReference>
<reference evidence="14 15" key="1">
    <citation type="submission" date="2016-07" db="EMBL/GenBank/DDBJ databases">
        <title>Pervasive Adenine N6-methylation of Active Genes in Fungi.</title>
        <authorList>
            <consortium name="DOE Joint Genome Institute"/>
            <person name="Mondo S.J."/>
            <person name="Dannebaum R.O."/>
            <person name="Kuo R.C."/>
            <person name="Labutti K."/>
            <person name="Haridas S."/>
            <person name="Kuo A."/>
            <person name="Salamov A."/>
            <person name="Ahrendt S.R."/>
            <person name="Lipzen A."/>
            <person name="Sullivan W."/>
            <person name="Andreopoulos W.B."/>
            <person name="Clum A."/>
            <person name="Lindquist E."/>
            <person name="Daum C."/>
            <person name="Ramamoorthy G.K."/>
            <person name="Gryganskyi A."/>
            <person name="Culley D."/>
            <person name="Magnuson J.K."/>
            <person name="James T.Y."/>
            <person name="O'Malley M.A."/>
            <person name="Stajich J.E."/>
            <person name="Spatafora J.W."/>
            <person name="Visel A."/>
            <person name="Grigoriev I.V."/>
        </authorList>
    </citation>
    <scope>NUCLEOTIDE SEQUENCE [LARGE SCALE GENOMIC DNA]</scope>
    <source>
        <strain evidence="14 15">62-1032</strain>
    </source>
</reference>
<comment type="caution">
    <text evidence="14">The sequence shown here is derived from an EMBL/GenBank/DDBJ whole genome shotgun (WGS) entry which is preliminary data.</text>
</comment>
<evidence type="ECO:0000313" key="15">
    <source>
        <dbReference type="Proteomes" id="UP000193467"/>
    </source>
</evidence>